<dbReference type="Proteomes" id="UP000249720">
    <property type="component" value="Unassembled WGS sequence"/>
</dbReference>
<feature type="transmembrane region" description="Helical" evidence="6">
    <location>
        <begin position="297"/>
        <end position="320"/>
    </location>
</feature>
<dbReference type="SUPFAM" id="SSF103473">
    <property type="entry name" value="MFS general substrate transporter"/>
    <property type="match status" value="1"/>
</dbReference>
<keyword evidence="2" id="KW-1003">Cell membrane</keyword>
<keyword evidence="9" id="KW-1185">Reference proteome</keyword>
<name>A0A2W7RZU1_9BACT</name>
<feature type="transmembrane region" description="Helical" evidence="6">
    <location>
        <begin position="271"/>
        <end position="291"/>
    </location>
</feature>
<feature type="transmembrane region" description="Helical" evidence="6">
    <location>
        <begin position="245"/>
        <end position="264"/>
    </location>
</feature>
<comment type="caution">
    <text evidence="8">The sequence shown here is derived from an EMBL/GenBank/DDBJ whole genome shotgun (WGS) entry which is preliminary data.</text>
</comment>
<dbReference type="InterPro" id="IPR020846">
    <property type="entry name" value="MFS_dom"/>
</dbReference>
<gene>
    <name evidence="8" type="ORF">LX80_00561</name>
</gene>
<evidence type="ECO:0000256" key="2">
    <source>
        <dbReference type="ARBA" id="ARBA00022475"/>
    </source>
</evidence>
<dbReference type="EMBL" id="QKZV01000001">
    <property type="protein sequence ID" value="PZX66061.1"/>
    <property type="molecule type" value="Genomic_DNA"/>
</dbReference>
<dbReference type="GO" id="GO:0005886">
    <property type="term" value="C:plasma membrane"/>
    <property type="evidence" value="ECO:0007669"/>
    <property type="project" value="UniProtKB-SubCell"/>
</dbReference>
<evidence type="ECO:0000259" key="7">
    <source>
        <dbReference type="PROSITE" id="PS50850"/>
    </source>
</evidence>
<feature type="transmembrane region" description="Helical" evidence="6">
    <location>
        <begin position="210"/>
        <end position="233"/>
    </location>
</feature>
<keyword evidence="4 6" id="KW-1133">Transmembrane helix</keyword>
<feature type="transmembrane region" description="Helical" evidence="6">
    <location>
        <begin position="332"/>
        <end position="355"/>
    </location>
</feature>
<dbReference type="PROSITE" id="PS50850">
    <property type="entry name" value="MFS"/>
    <property type="match status" value="1"/>
</dbReference>
<evidence type="ECO:0000313" key="8">
    <source>
        <dbReference type="EMBL" id="PZX66061.1"/>
    </source>
</evidence>
<feature type="transmembrane region" description="Helical" evidence="6">
    <location>
        <begin position="167"/>
        <end position="189"/>
    </location>
</feature>
<dbReference type="InterPro" id="IPR036259">
    <property type="entry name" value="MFS_trans_sf"/>
</dbReference>
<dbReference type="RefSeq" id="WP_111293486.1">
    <property type="nucleotide sequence ID" value="NZ_QKZV01000001.1"/>
</dbReference>
<keyword evidence="3 6" id="KW-0812">Transmembrane</keyword>
<evidence type="ECO:0000256" key="6">
    <source>
        <dbReference type="SAM" id="Phobius"/>
    </source>
</evidence>
<accession>A0A2W7RZU1</accession>
<dbReference type="PANTHER" id="PTHR42688">
    <property type="entry name" value="CONSERVED PROTEIN"/>
    <property type="match status" value="1"/>
</dbReference>
<proteinExistence type="predicted"/>
<feature type="transmembrane region" description="Helical" evidence="6">
    <location>
        <begin position="44"/>
        <end position="62"/>
    </location>
</feature>
<feature type="transmembrane region" description="Helical" evidence="6">
    <location>
        <begin position="74"/>
        <end position="97"/>
    </location>
</feature>
<evidence type="ECO:0000256" key="3">
    <source>
        <dbReference type="ARBA" id="ARBA00022692"/>
    </source>
</evidence>
<dbReference type="OrthoDB" id="9803985at2"/>
<reference evidence="8 9" key="1">
    <citation type="submission" date="2018-06" db="EMBL/GenBank/DDBJ databases">
        <title>Genomic Encyclopedia of Archaeal and Bacterial Type Strains, Phase II (KMG-II): from individual species to whole genera.</title>
        <authorList>
            <person name="Goeker M."/>
        </authorList>
    </citation>
    <scope>NUCLEOTIDE SEQUENCE [LARGE SCALE GENOMIC DNA]</scope>
    <source>
        <strain evidence="8 9">DSM 23241</strain>
    </source>
</reference>
<evidence type="ECO:0000256" key="5">
    <source>
        <dbReference type="ARBA" id="ARBA00023136"/>
    </source>
</evidence>
<dbReference type="Pfam" id="PF07690">
    <property type="entry name" value="MFS_1"/>
    <property type="match status" value="1"/>
</dbReference>
<dbReference type="GO" id="GO:0022857">
    <property type="term" value="F:transmembrane transporter activity"/>
    <property type="evidence" value="ECO:0007669"/>
    <property type="project" value="InterPro"/>
</dbReference>
<evidence type="ECO:0000256" key="1">
    <source>
        <dbReference type="ARBA" id="ARBA00004651"/>
    </source>
</evidence>
<dbReference type="Gene3D" id="1.20.1250.20">
    <property type="entry name" value="MFS general substrate transporter like domains"/>
    <property type="match status" value="2"/>
</dbReference>
<keyword evidence="5 6" id="KW-0472">Membrane</keyword>
<dbReference type="CDD" id="cd17370">
    <property type="entry name" value="MFS_MJ1317_like"/>
    <property type="match status" value="1"/>
</dbReference>
<comment type="subcellular location">
    <subcellularLocation>
        <location evidence="1">Cell membrane</location>
        <topology evidence="1">Multi-pass membrane protein</topology>
    </subcellularLocation>
</comment>
<evidence type="ECO:0000313" key="9">
    <source>
        <dbReference type="Proteomes" id="UP000249720"/>
    </source>
</evidence>
<organism evidence="8 9">
    <name type="scientific">Hydrotalea sandarakina</name>
    <dbReference type="NCBI Taxonomy" id="1004304"/>
    <lineage>
        <taxon>Bacteria</taxon>
        <taxon>Pseudomonadati</taxon>
        <taxon>Bacteroidota</taxon>
        <taxon>Chitinophagia</taxon>
        <taxon>Chitinophagales</taxon>
        <taxon>Chitinophagaceae</taxon>
        <taxon>Hydrotalea</taxon>
    </lineage>
</organism>
<evidence type="ECO:0000256" key="4">
    <source>
        <dbReference type="ARBA" id="ARBA00022989"/>
    </source>
</evidence>
<dbReference type="InterPro" id="IPR011701">
    <property type="entry name" value="MFS"/>
</dbReference>
<dbReference type="PANTHER" id="PTHR42688:SF1">
    <property type="entry name" value="BLR5212 PROTEIN"/>
    <property type="match status" value="1"/>
</dbReference>
<dbReference type="InterPro" id="IPR052425">
    <property type="entry name" value="Uncharacterized_MFS-type"/>
</dbReference>
<sequence length="393" mass="42813">MKLKKATIFVVLLGCTSLFSDMTYEAARSINGPFLETLGTSATTVGWVAGLGELLGYGLRIISGYWSDKTKNYWFITIVGYIINLISVPLLALAGFWQLAIALMILERIGKAIRTPARDAMLSFGANQMGQGWGFGLHEALDQTGATIGPLLVSAALLLRNNSYHTAYLILFLPAIIALSLLIFAKSIYPHPENLEIKTKALVTKGYPQLFWLYIIAIAFMAMGYADFPLIAYHFKSTHLMQDDVIPLLYSLAMACDGIAALLLGKFFDKIGIKILIIALIIALCFAPMVFLGNIQWAIAGMVVWGIGMGAQESIVKATVAHFINPEKRGTAFGLFNAVFGLFWFVGSAIMGYLYDVNITALVIFSVAAQIISVIGLSGIAGKIQKQFLNINK</sequence>
<feature type="transmembrane region" description="Helical" evidence="6">
    <location>
        <begin position="361"/>
        <end position="381"/>
    </location>
</feature>
<protein>
    <submittedName>
        <fullName evidence="8">MFS transporter</fullName>
    </submittedName>
</protein>
<feature type="domain" description="Major facilitator superfamily (MFS) profile" evidence="7">
    <location>
        <begin position="171"/>
        <end position="393"/>
    </location>
</feature>
<dbReference type="AlphaFoldDB" id="A0A2W7RZU1"/>